<dbReference type="EMBL" id="LAZR01003159">
    <property type="protein sequence ID" value="KKN21296.1"/>
    <property type="molecule type" value="Genomic_DNA"/>
</dbReference>
<sequence>MSDINRMPPGNPPGGIGLPAGGPPQEDLQQKLKGLRSVFNPTDLSMMRQEGEIDPNMSVLELLTKLGIDPKGPITQFQKFTMDQMKNSNPLRKLQAFAGQAGGPPGGEPPPVAPGGAPGGAPLPPDFDRLMK</sequence>
<dbReference type="AlphaFoldDB" id="A0A0F9R7U5"/>
<feature type="region of interest" description="Disordered" evidence="1">
    <location>
        <begin position="97"/>
        <end position="132"/>
    </location>
</feature>
<evidence type="ECO:0000313" key="2">
    <source>
        <dbReference type="EMBL" id="KKN21296.1"/>
    </source>
</evidence>
<proteinExistence type="predicted"/>
<name>A0A0F9R7U5_9ZZZZ</name>
<comment type="caution">
    <text evidence="2">The sequence shown here is derived from an EMBL/GenBank/DDBJ whole genome shotgun (WGS) entry which is preliminary data.</text>
</comment>
<protein>
    <submittedName>
        <fullName evidence="2">Uncharacterized protein</fullName>
    </submittedName>
</protein>
<gene>
    <name evidence="2" type="ORF">LCGC14_0926740</name>
</gene>
<organism evidence="2">
    <name type="scientific">marine sediment metagenome</name>
    <dbReference type="NCBI Taxonomy" id="412755"/>
    <lineage>
        <taxon>unclassified sequences</taxon>
        <taxon>metagenomes</taxon>
        <taxon>ecological metagenomes</taxon>
    </lineage>
</organism>
<accession>A0A0F9R7U5</accession>
<evidence type="ECO:0000256" key="1">
    <source>
        <dbReference type="SAM" id="MobiDB-lite"/>
    </source>
</evidence>
<feature type="region of interest" description="Disordered" evidence="1">
    <location>
        <begin position="1"/>
        <end position="28"/>
    </location>
</feature>
<reference evidence="2" key="1">
    <citation type="journal article" date="2015" name="Nature">
        <title>Complex archaea that bridge the gap between prokaryotes and eukaryotes.</title>
        <authorList>
            <person name="Spang A."/>
            <person name="Saw J.H."/>
            <person name="Jorgensen S.L."/>
            <person name="Zaremba-Niedzwiedzka K."/>
            <person name="Martijn J."/>
            <person name="Lind A.E."/>
            <person name="van Eijk R."/>
            <person name="Schleper C."/>
            <person name="Guy L."/>
            <person name="Ettema T.J."/>
        </authorList>
    </citation>
    <scope>NUCLEOTIDE SEQUENCE</scope>
</reference>